<keyword evidence="3" id="KW-1185">Reference proteome</keyword>
<reference evidence="2" key="1">
    <citation type="submission" date="2021-08" db="EMBL/GenBank/DDBJ databases">
        <title>Comparative analyses of Brucepasteria parasyntrophica and Teretinema zuelzerae.</title>
        <authorList>
            <person name="Song Y."/>
            <person name="Brune A."/>
        </authorList>
    </citation>
    <scope>NUCLEOTIDE SEQUENCE</scope>
    <source>
        <strain evidence="2">DSM 1903</strain>
    </source>
</reference>
<dbReference type="GO" id="GO:0005952">
    <property type="term" value="C:cAMP-dependent protein kinase complex"/>
    <property type="evidence" value="ECO:0007669"/>
    <property type="project" value="InterPro"/>
</dbReference>
<dbReference type="InterPro" id="IPR018490">
    <property type="entry name" value="cNMP-bd_dom_sf"/>
</dbReference>
<dbReference type="Pfam" id="PF00027">
    <property type="entry name" value="cNMP_binding"/>
    <property type="match status" value="1"/>
</dbReference>
<organism evidence="2 3">
    <name type="scientific">Teretinema zuelzerae</name>
    <dbReference type="NCBI Taxonomy" id="156"/>
    <lineage>
        <taxon>Bacteria</taxon>
        <taxon>Pseudomonadati</taxon>
        <taxon>Spirochaetota</taxon>
        <taxon>Spirochaetia</taxon>
        <taxon>Spirochaetales</taxon>
        <taxon>Treponemataceae</taxon>
        <taxon>Teretinema</taxon>
    </lineage>
</organism>
<sequence length="148" mass="16274">MIDASGFNRHSLFGGFSQDDLAKVAHLFEPKSFAAGDLLLTEGEPNNQIFFLLSGSVRVTRRGLVLIDFREGDSFGEIEMLDTRPSAATIAALEPATAACLSHAGLYALYKLDTRLYSVFMMNLARDLARRLRRMDELACGETPSTLP</sequence>
<dbReference type="CDD" id="cd00038">
    <property type="entry name" value="CAP_ED"/>
    <property type="match status" value="1"/>
</dbReference>
<dbReference type="InterPro" id="IPR014710">
    <property type="entry name" value="RmlC-like_jellyroll"/>
</dbReference>
<comment type="caution">
    <text evidence="2">The sequence shown here is derived from an EMBL/GenBank/DDBJ whole genome shotgun (WGS) entry which is preliminary data.</text>
</comment>
<dbReference type="PANTHER" id="PTHR11635">
    <property type="entry name" value="CAMP-DEPENDENT PROTEIN KINASE REGULATORY CHAIN"/>
    <property type="match status" value="1"/>
</dbReference>
<feature type="domain" description="Cyclic nucleotide-binding" evidence="1">
    <location>
        <begin position="12"/>
        <end position="92"/>
    </location>
</feature>
<dbReference type="GO" id="GO:0005829">
    <property type="term" value="C:cytosol"/>
    <property type="evidence" value="ECO:0007669"/>
    <property type="project" value="TreeGrafter"/>
</dbReference>
<protein>
    <submittedName>
        <fullName evidence="2">Cyclic nucleotide-binding domain-containing protein</fullName>
    </submittedName>
</protein>
<evidence type="ECO:0000313" key="3">
    <source>
        <dbReference type="Proteomes" id="UP001198163"/>
    </source>
</evidence>
<name>A0AAE3JKB1_9SPIR</name>
<dbReference type="InterPro" id="IPR050503">
    <property type="entry name" value="cAMP-dep_PK_reg_su-like"/>
</dbReference>
<dbReference type="SUPFAM" id="SSF51206">
    <property type="entry name" value="cAMP-binding domain-like"/>
    <property type="match status" value="1"/>
</dbReference>
<dbReference type="Proteomes" id="UP001198163">
    <property type="component" value="Unassembled WGS sequence"/>
</dbReference>
<dbReference type="Gene3D" id="2.60.120.10">
    <property type="entry name" value="Jelly Rolls"/>
    <property type="match status" value="1"/>
</dbReference>
<evidence type="ECO:0000313" key="2">
    <source>
        <dbReference type="EMBL" id="MCD1655090.1"/>
    </source>
</evidence>
<dbReference type="PROSITE" id="PS50042">
    <property type="entry name" value="CNMP_BINDING_3"/>
    <property type="match status" value="1"/>
</dbReference>
<dbReference type="RefSeq" id="WP_230755884.1">
    <property type="nucleotide sequence ID" value="NZ_JAINWA010000003.1"/>
</dbReference>
<accession>A0AAE3JKB1</accession>
<evidence type="ECO:0000259" key="1">
    <source>
        <dbReference type="PROSITE" id="PS50042"/>
    </source>
</evidence>
<dbReference type="SMART" id="SM00100">
    <property type="entry name" value="cNMP"/>
    <property type="match status" value="1"/>
</dbReference>
<dbReference type="PANTHER" id="PTHR11635:SF152">
    <property type="entry name" value="CAMP-DEPENDENT PROTEIN KINASE TYPE I REGULATORY SUBUNIT-RELATED"/>
    <property type="match status" value="1"/>
</dbReference>
<dbReference type="AlphaFoldDB" id="A0AAE3JKB1"/>
<gene>
    <name evidence="2" type="ORF">K7J14_10305</name>
</gene>
<dbReference type="EMBL" id="JAINWA010000003">
    <property type="protein sequence ID" value="MCD1655090.1"/>
    <property type="molecule type" value="Genomic_DNA"/>
</dbReference>
<proteinExistence type="predicted"/>
<dbReference type="InterPro" id="IPR000595">
    <property type="entry name" value="cNMP-bd_dom"/>
</dbReference>